<dbReference type="Pfam" id="PF01118">
    <property type="entry name" value="Semialdhyde_dh"/>
    <property type="match status" value="1"/>
</dbReference>
<keyword evidence="6" id="KW-1185">Reference proteome</keyword>
<evidence type="ECO:0000313" key="5">
    <source>
        <dbReference type="EMBL" id="CEL66209.1"/>
    </source>
</evidence>
<dbReference type="OrthoDB" id="1894490at2759"/>
<dbReference type="EC" id="1.2.1.11" evidence="4"/>
<gene>
    <name evidence="5" type="ORF">BN1204_020270</name>
    <name evidence="4" type="ORF">NCLIV_020270</name>
</gene>
<comment type="similarity">
    <text evidence="1">Belongs to the aspartate-semialdehyde dehydrogenase family.</text>
</comment>
<dbReference type="Gene3D" id="3.40.50.720">
    <property type="entry name" value="NAD(P)-binding Rossmann-like Domain"/>
    <property type="match status" value="1"/>
</dbReference>
<dbReference type="EMBL" id="FR823388">
    <property type="protein sequence ID" value="CBZ52241.1"/>
    <property type="molecule type" value="Genomic_DNA"/>
</dbReference>
<dbReference type="Pfam" id="PF02774">
    <property type="entry name" value="Semialdhyde_dhC"/>
    <property type="match status" value="1"/>
</dbReference>
<proteinExistence type="inferred from homology"/>
<dbReference type="CDD" id="cd02315">
    <property type="entry name" value="ScASADH_like_N"/>
    <property type="match status" value="1"/>
</dbReference>
<organism evidence="4 6">
    <name type="scientific">Neospora caninum (strain Liverpool)</name>
    <dbReference type="NCBI Taxonomy" id="572307"/>
    <lineage>
        <taxon>Eukaryota</taxon>
        <taxon>Sar</taxon>
        <taxon>Alveolata</taxon>
        <taxon>Apicomplexa</taxon>
        <taxon>Conoidasida</taxon>
        <taxon>Coccidia</taxon>
        <taxon>Eucoccidiorida</taxon>
        <taxon>Eimeriorina</taxon>
        <taxon>Sarcocystidae</taxon>
        <taxon>Neospora</taxon>
    </lineage>
</organism>
<dbReference type="OMA" id="SHNTKMG"/>
<dbReference type="GO" id="GO:0009088">
    <property type="term" value="P:threonine biosynthetic process"/>
    <property type="evidence" value="ECO:0007669"/>
    <property type="project" value="TreeGrafter"/>
</dbReference>
<dbReference type="VEuPathDB" id="ToxoDB:NCLIV_020270"/>
<dbReference type="PANTHER" id="PTHR46718">
    <property type="entry name" value="ASPARTATE-SEMIALDEHYDE DEHYDROGENASE"/>
    <property type="match status" value="1"/>
</dbReference>
<dbReference type="GO" id="GO:0046983">
    <property type="term" value="F:protein dimerization activity"/>
    <property type="evidence" value="ECO:0007669"/>
    <property type="project" value="InterPro"/>
</dbReference>
<dbReference type="SUPFAM" id="SSF51735">
    <property type="entry name" value="NAD(P)-binding Rossmann-fold domains"/>
    <property type="match status" value="1"/>
</dbReference>
<dbReference type="CDD" id="cd18130">
    <property type="entry name" value="ASADH_C_arch_fung_like"/>
    <property type="match status" value="1"/>
</dbReference>
<dbReference type="SUPFAM" id="SSF55347">
    <property type="entry name" value="Glyceraldehyde-3-phosphate dehydrogenase-like, C-terminal domain"/>
    <property type="match status" value="1"/>
</dbReference>
<dbReference type="Proteomes" id="UP000007494">
    <property type="component" value="Chromosome VIIa"/>
</dbReference>
<dbReference type="GeneID" id="13444085"/>
<reference evidence="4" key="2">
    <citation type="submission" date="2011-03" db="EMBL/GenBank/DDBJ databases">
        <title>Comparative genomics and transcriptomics of Neospora caninum and Toxoplasma gondii.</title>
        <authorList>
            <person name="Reid A.J."/>
            <person name="Sohal A."/>
            <person name="Harris D."/>
            <person name="Quail M."/>
            <person name="Sanders M."/>
            <person name="Berriman M."/>
            <person name="Wastling J.M."/>
            <person name="Pain A."/>
        </authorList>
    </citation>
    <scope>NUCLEOTIDE SEQUENCE</scope>
    <source>
        <strain evidence="4">Liverpool</strain>
    </source>
</reference>
<accession>F0VEU7</accession>
<name>F0VEU7_NEOCL</name>
<dbReference type="GO" id="GO:0051287">
    <property type="term" value="F:NAD binding"/>
    <property type="evidence" value="ECO:0007669"/>
    <property type="project" value="InterPro"/>
</dbReference>
<dbReference type="GO" id="GO:0004073">
    <property type="term" value="F:aspartate-semialdehyde dehydrogenase activity"/>
    <property type="evidence" value="ECO:0007669"/>
    <property type="project" value="UniProtKB-EC"/>
</dbReference>
<dbReference type="NCBIfam" id="NF006416">
    <property type="entry name" value="PRK08664.1"/>
    <property type="match status" value="1"/>
</dbReference>
<dbReference type="InterPro" id="IPR000534">
    <property type="entry name" value="Semialdehyde_DH_NAD-bd"/>
</dbReference>
<evidence type="ECO:0000259" key="3">
    <source>
        <dbReference type="SMART" id="SM00859"/>
    </source>
</evidence>
<feature type="compositionally biased region" description="Basic and acidic residues" evidence="2">
    <location>
        <begin position="448"/>
        <end position="457"/>
    </location>
</feature>
<dbReference type="InterPro" id="IPR036291">
    <property type="entry name" value="NAD(P)-bd_dom_sf"/>
</dbReference>
<dbReference type="InParanoid" id="F0VEU7"/>
<dbReference type="eggNOG" id="KOG4777">
    <property type="taxonomic scope" value="Eukaryota"/>
</dbReference>
<protein>
    <submittedName>
        <fullName evidence="4">Aspartate-semialdehyde dehydrogenase, related</fullName>
        <ecNumber evidence="4">1.2.1.11</ecNumber>
    </submittedName>
</protein>
<evidence type="ECO:0000313" key="6">
    <source>
        <dbReference type="Proteomes" id="UP000007494"/>
    </source>
</evidence>
<evidence type="ECO:0000256" key="1">
    <source>
        <dbReference type="ARBA" id="ARBA00010584"/>
    </source>
</evidence>
<dbReference type="RefSeq" id="XP_003882273.1">
    <property type="nucleotide sequence ID" value="XM_003882224.1"/>
</dbReference>
<reference evidence="4" key="1">
    <citation type="submission" date="2011-02" db="EMBL/GenBank/DDBJ databases">
        <authorList>
            <person name="Aslett M."/>
        </authorList>
    </citation>
    <scope>NUCLEOTIDE SEQUENCE</scope>
    <source>
        <strain evidence="4">Liverpool</strain>
    </source>
</reference>
<dbReference type="GO" id="GO:0009086">
    <property type="term" value="P:methionine biosynthetic process"/>
    <property type="evidence" value="ECO:0007669"/>
    <property type="project" value="TreeGrafter"/>
</dbReference>
<dbReference type="SMART" id="SM00859">
    <property type="entry name" value="Semialdhyde_dh"/>
    <property type="match status" value="1"/>
</dbReference>
<dbReference type="InterPro" id="IPR051823">
    <property type="entry name" value="ASADH-related"/>
</dbReference>
<evidence type="ECO:0000313" key="4">
    <source>
        <dbReference type="EMBL" id="CBZ52241.1"/>
    </source>
</evidence>
<dbReference type="Gene3D" id="3.30.360.10">
    <property type="entry name" value="Dihydrodipicolinate Reductase, domain 2"/>
    <property type="match status" value="1"/>
</dbReference>
<feature type="region of interest" description="Disordered" evidence="2">
    <location>
        <begin position="446"/>
        <end position="465"/>
    </location>
</feature>
<sequence>MTAAGSFGQQFASTASKFTDSTLHLHRKVKVGILGATGAVGQRFVSLLHGHPYFRVAAVGASDQSAGKAYGDVVAWRLDAETPLPDEIRGMTVIRCVPDLFKEKGCGIIFSALDVTAADELESVFAASGFMVFSNAKSHRMDADVPILLPYVNAPLLEVVRSQPHYSKTGGAIVTNANCASTGISVALKPLWDKWGIARLTIATLQAISGAGFPGMSAMDMVDNVIPHIAGEEEKLEREPQKILGTLSDGCTRINSATFETVAMCHRVPVTDGHIATIVTVMCYCFRTYLDADKACVNFCSRMQVTVDFPPGTFPDSADSDTVSAQVSGALRGFRPPPIVADLPSCPDEVIFVCEHPHRPQPRIDRLRGEGMTVSVGPVKAKFVALSSTWTAKFTTLVHNTLLGAAGCSILNAELALKSGLVLSPDGTSRVLEPPAAAAMNTRQVLQENDRGVKEPSDSVLLASN</sequence>
<dbReference type="EMBL" id="LN714481">
    <property type="protein sequence ID" value="CEL66209.1"/>
    <property type="molecule type" value="Genomic_DNA"/>
</dbReference>
<dbReference type="AlphaFoldDB" id="F0VEU7"/>
<evidence type="ECO:0000256" key="2">
    <source>
        <dbReference type="SAM" id="MobiDB-lite"/>
    </source>
</evidence>
<reference evidence="6" key="3">
    <citation type="journal article" date="2012" name="PLoS Pathog.">
        <title>Comparative genomics of the apicomplexan parasites Toxoplasma gondii and Neospora caninum: Coccidia differing in host range and transmission strategy.</title>
        <authorList>
            <person name="Reid A.J."/>
            <person name="Vermont S.J."/>
            <person name="Cotton J.A."/>
            <person name="Harris D."/>
            <person name="Hill-Cawthorne G.A."/>
            <person name="Konen-Waisman S."/>
            <person name="Latham S.M."/>
            <person name="Mourier T."/>
            <person name="Norton R."/>
            <person name="Quail M.A."/>
            <person name="Sanders M."/>
            <person name="Shanmugam D."/>
            <person name="Sohal A."/>
            <person name="Wasmuth J.D."/>
            <person name="Brunk B."/>
            <person name="Grigg M.E."/>
            <person name="Howard J.C."/>
            <person name="Parkinson J."/>
            <person name="Roos D.S."/>
            <person name="Trees A.J."/>
            <person name="Berriman M."/>
            <person name="Pain A."/>
            <person name="Wastling J.M."/>
        </authorList>
    </citation>
    <scope>NUCLEOTIDE SEQUENCE [LARGE SCALE GENOMIC DNA]</scope>
    <source>
        <strain evidence="6">Liverpool</strain>
    </source>
</reference>
<dbReference type="PANTHER" id="PTHR46718:SF1">
    <property type="entry name" value="ASPARTATE-SEMIALDEHYDE DEHYDROGENASE"/>
    <property type="match status" value="1"/>
</dbReference>
<feature type="domain" description="Semialdehyde dehydrogenase NAD-binding" evidence="3">
    <location>
        <begin position="30"/>
        <end position="160"/>
    </location>
</feature>
<dbReference type="InterPro" id="IPR012280">
    <property type="entry name" value="Semialdhyde_DH_dimer_dom"/>
</dbReference>
<keyword evidence="4" id="KW-0560">Oxidoreductase</keyword>
<reference evidence="5" key="4">
    <citation type="journal article" date="2015" name="PLoS ONE">
        <title>Comprehensive Evaluation of Toxoplasma gondii VEG and Neospora caninum LIV Genomes with Tachyzoite Stage Transcriptome and Proteome Defines Novel Transcript Features.</title>
        <authorList>
            <person name="Ramaprasad A."/>
            <person name="Mourier T."/>
            <person name="Naeem R."/>
            <person name="Malas T.B."/>
            <person name="Moussa E."/>
            <person name="Panigrahi A."/>
            <person name="Vermont S.J."/>
            <person name="Otto T.D."/>
            <person name="Wastling J."/>
            <person name="Pain A."/>
        </authorList>
    </citation>
    <scope>NUCLEOTIDE SEQUENCE</scope>
    <source>
        <strain evidence="5">Liverpool</strain>
    </source>
</reference>